<dbReference type="InterPro" id="IPR014001">
    <property type="entry name" value="Helicase_ATP-bd"/>
</dbReference>
<feature type="binding site" evidence="14">
    <location>
        <position position="509"/>
    </location>
    <ligand>
        <name>ATP</name>
        <dbReference type="ChEBI" id="CHEBI:30616"/>
    </ligand>
</feature>
<evidence type="ECO:0000259" key="18">
    <source>
        <dbReference type="PROSITE" id="PS51196"/>
    </source>
</evidence>
<evidence type="ECO:0000256" key="14">
    <source>
        <dbReference type="HAMAP-Rule" id="MF_01382"/>
    </source>
</evidence>
<dbReference type="FunFam" id="3.40.50.300:FF:000113">
    <property type="entry name" value="Preprotein translocase subunit SecA"/>
    <property type="match status" value="1"/>
</dbReference>
<feature type="domain" description="SecA family profile" evidence="18">
    <location>
        <begin position="1"/>
        <end position="648"/>
    </location>
</feature>
<dbReference type="SUPFAM" id="SSF81886">
    <property type="entry name" value="Helical scaffold and wing domains of SecA"/>
    <property type="match status" value="1"/>
</dbReference>
<evidence type="ECO:0000259" key="17">
    <source>
        <dbReference type="PROSITE" id="PS51192"/>
    </source>
</evidence>
<protein>
    <recommendedName>
        <fullName evidence="14 15">Protein translocase subunit SecA</fullName>
        <ecNumber evidence="14">7.4.2.8</ecNumber>
    </recommendedName>
</protein>
<keyword evidence="11 14" id="KW-1278">Translocase</keyword>
<dbReference type="PROSITE" id="PS51192">
    <property type="entry name" value="HELICASE_ATP_BIND_1"/>
    <property type="match status" value="1"/>
</dbReference>
<evidence type="ECO:0000256" key="7">
    <source>
        <dbReference type="ARBA" id="ARBA00022741"/>
    </source>
</evidence>
<dbReference type="GO" id="GO:0017038">
    <property type="term" value="P:protein import"/>
    <property type="evidence" value="ECO:0007669"/>
    <property type="project" value="InterPro"/>
</dbReference>
<comment type="function">
    <text evidence="14">Part of the Sec protein translocase complex. Interacts with the SecYEG preprotein conducting channel. Has a central role in coupling the hydrolysis of ATP to the transfer of proteins into and across the cell membrane, serving as an ATP-driven molecular motor driving the stepwise translocation of polypeptide chains across the membrane.</text>
</comment>
<keyword evidence="10 14" id="KW-0653">Protein transport</keyword>
<dbReference type="InterPro" id="IPR044722">
    <property type="entry name" value="SecA_SF2_C"/>
</dbReference>
<dbReference type="PANTHER" id="PTHR30612">
    <property type="entry name" value="SECA INNER MEMBRANE COMPONENT OF SEC PROTEIN SECRETION SYSTEM"/>
    <property type="match status" value="1"/>
</dbReference>
<name>A0A6N3ELW8_9FIRM</name>
<comment type="catalytic activity">
    <reaction evidence="14">
        <text>ATP + H2O + cellular proteinSide 1 = ADP + phosphate + cellular proteinSide 2.</text>
        <dbReference type="EC" id="7.4.2.8"/>
    </reaction>
</comment>
<dbReference type="InterPro" id="IPR011116">
    <property type="entry name" value="SecA_Wing/Scaffold"/>
</dbReference>
<dbReference type="InterPro" id="IPR027417">
    <property type="entry name" value="P-loop_NTPase"/>
</dbReference>
<keyword evidence="9 14" id="KW-0067">ATP-binding</keyword>
<organism evidence="19">
    <name type="scientific">Intestinibacter bartlettii</name>
    <dbReference type="NCBI Taxonomy" id="261299"/>
    <lineage>
        <taxon>Bacteria</taxon>
        <taxon>Bacillati</taxon>
        <taxon>Bacillota</taxon>
        <taxon>Clostridia</taxon>
        <taxon>Peptostreptococcales</taxon>
        <taxon>Peptostreptococcaceae</taxon>
        <taxon>Intestinibacter</taxon>
    </lineage>
</organism>
<evidence type="ECO:0000256" key="9">
    <source>
        <dbReference type="ARBA" id="ARBA00022840"/>
    </source>
</evidence>
<keyword evidence="4 14" id="KW-1003">Cell membrane</keyword>
<keyword evidence="13 14" id="KW-0472">Membrane</keyword>
<dbReference type="Pfam" id="PF07517">
    <property type="entry name" value="SecA_DEAD"/>
    <property type="match status" value="1"/>
</dbReference>
<dbReference type="PRINTS" id="PR00906">
    <property type="entry name" value="SECA"/>
</dbReference>
<dbReference type="PROSITE" id="PS51196">
    <property type="entry name" value="SECA_MOTOR_DEAD"/>
    <property type="match status" value="1"/>
</dbReference>
<feature type="coiled-coil region" evidence="16">
    <location>
        <begin position="549"/>
        <end position="576"/>
    </location>
</feature>
<evidence type="ECO:0000256" key="15">
    <source>
        <dbReference type="RuleBase" id="RU003874"/>
    </source>
</evidence>
<evidence type="ECO:0000256" key="11">
    <source>
        <dbReference type="ARBA" id="ARBA00022967"/>
    </source>
</evidence>
<dbReference type="GO" id="GO:0005829">
    <property type="term" value="C:cytosol"/>
    <property type="evidence" value="ECO:0007669"/>
    <property type="project" value="TreeGrafter"/>
</dbReference>
<dbReference type="GO" id="GO:0065002">
    <property type="term" value="P:intracellular protein transmembrane transport"/>
    <property type="evidence" value="ECO:0007669"/>
    <property type="project" value="UniProtKB-UniRule"/>
</dbReference>
<evidence type="ECO:0000256" key="6">
    <source>
        <dbReference type="ARBA" id="ARBA00022723"/>
    </source>
</evidence>
<dbReference type="Pfam" id="PF01043">
    <property type="entry name" value="SecA_PP_bind"/>
    <property type="match status" value="1"/>
</dbReference>
<dbReference type="EMBL" id="CACRUE010000036">
    <property type="protein sequence ID" value="VYU41075.1"/>
    <property type="molecule type" value="Genomic_DNA"/>
</dbReference>
<dbReference type="GO" id="GO:0006605">
    <property type="term" value="P:protein targeting"/>
    <property type="evidence" value="ECO:0007669"/>
    <property type="project" value="UniProtKB-UniRule"/>
</dbReference>
<evidence type="ECO:0000256" key="10">
    <source>
        <dbReference type="ARBA" id="ARBA00022927"/>
    </source>
</evidence>
<dbReference type="GO" id="GO:0005524">
    <property type="term" value="F:ATP binding"/>
    <property type="evidence" value="ECO:0007669"/>
    <property type="project" value="UniProtKB-UniRule"/>
</dbReference>
<dbReference type="SMART" id="SM00958">
    <property type="entry name" value="SecA_PP_bind"/>
    <property type="match status" value="1"/>
</dbReference>
<dbReference type="InterPro" id="IPR036266">
    <property type="entry name" value="SecA_Wing/Scaffold_sf"/>
</dbReference>
<dbReference type="Gene3D" id="3.90.1440.10">
    <property type="entry name" value="SecA, preprotein cross-linking domain"/>
    <property type="match status" value="1"/>
</dbReference>
<dbReference type="SMART" id="SM00957">
    <property type="entry name" value="SecA_DEAD"/>
    <property type="match status" value="1"/>
</dbReference>
<proteinExistence type="inferred from homology"/>
<evidence type="ECO:0000256" key="16">
    <source>
        <dbReference type="SAM" id="Coils"/>
    </source>
</evidence>
<dbReference type="CDD" id="cd18803">
    <property type="entry name" value="SF2_C_secA"/>
    <property type="match status" value="1"/>
</dbReference>
<dbReference type="PROSITE" id="PS01312">
    <property type="entry name" value="SECA"/>
    <property type="match status" value="1"/>
</dbReference>
<dbReference type="FunFam" id="3.90.1440.10:FF:000001">
    <property type="entry name" value="Preprotein translocase subunit SecA"/>
    <property type="match status" value="1"/>
</dbReference>
<dbReference type="HAMAP" id="MF_01382">
    <property type="entry name" value="SecA"/>
    <property type="match status" value="1"/>
</dbReference>
<keyword evidence="12 14" id="KW-0811">Translocation</keyword>
<dbReference type="Pfam" id="PF21090">
    <property type="entry name" value="P-loop_SecA"/>
    <property type="match status" value="1"/>
</dbReference>
<dbReference type="Pfam" id="PF07516">
    <property type="entry name" value="SecA_SW"/>
    <property type="match status" value="1"/>
</dbReference>
<dbReference type="InterPro" id="IPR011130">
    <property type="entry name" value="SecA_preprotein_X-link_dom"/>
</dbReference>
<comment type="similarity">
    <text evidence="2 14 15">Belongs to the SecA family.</text>
</comment>
<dbReference type="GO" id="GO:0031522">
    <property type="term" value="C:cell envelope Sec protein transport complex"/>
    <property type="evidence" value="ECO:0007669"/>
    <property type="project" value="UniProtKB-ARBA"/>
</dbReference>
<dbReference type="InterPro" id="IPR020937">
    <property type="entry name" value="SecA_CS"/>
</dbReference>
<dbReference type="InterPro" id="IPR000185">
    <property type="entry name" value="SecA"/>
</dbReference>
<dbReference type="Pfam" id="PF02810">
    <property type="entry name" value="SEC-C"/>
    <property type="match status" value="1"/>
</dbReference>
<feature type="domain" description="Helicase ATP-binding" evidence="17">
    <location>
        <begin position="87"/>
        <end position="245"/>
    </location>
</feature>
<dbReference type="GO" id="GO:0005886">
    <property type="term" value="C:plasma membrane"/>
    <property type="evidence" value="ECO:0007669"/>
    <property type="project" value="UniProtKB-SubCell"/>
</dbReference>
<dbReference type="InterPro" id="IPR036670">
    <property type="entry name" value="SecA_X-link_sf"/>
</dbReference>
<dbReference type="NCBIfam" id="TIGR00963">
    <property type="entry name" value="secA"/>
    <property type="match status" value="1"/>
</dbReference>
<dbReference type="InterPro" id="IPR011115">
    <property type="entry name" value="SecA_DEAD"/>
</dbReference>
<reference evidence="19" key="1">
    <citation type="submission" date="2019-11" db="EMBL/GenBank/DDBJ databases">
        <authorList>
            <person name="Feng L."/>
        </authorList>
    </citation>
    <scope>NUCLEOTIDE SEQUENCE</scope>
    <source>
        <strain evidence="19">IbartlettiiLFYP30</strain>
    </source>
</reference>
<dbReference type="SUPFAM" id="SSF81767">
    <property type="entry name" value="Pre-protein crosslinking domain of SecA"/>
    <property type="match status" value="1"/>
</dbReference>
<dbReference type="Gene3D" id="1.10.3060.10">
    <property type="entry name" value="Helical scaffold and wing domains of SecA"/>
    <property type="match status" value="1"/>
</dbReference>
<dbReference type="Gene3D" id="3.40.50.300">
    <property type="entry name" value="P-loop containing nucleotide triphosphate hydrolases"/>
    <property type="match status" value="2"/>
</dbReference>
<dbReference type="InterPro" id="IPR014018">
    <property type="entry name" value="SecA_motor_DEAD"/>
</dbReference>
<dbReference type="AlphaFoldDB" id="A0A6N3ELW8"/>
<dbReference type="GO" id="GO:0008564">
    <property type="term" value="F:protein-exporting ATPase activity"/>
    <property type="evidence" value="ECO:0007669"/>
    <property type="project" value="UniProtKB-EC"/>
</dbReference>
<dbReference type="InterPro" id="IPR004027">
    <property type="entry name" value="SEC_C_motif"/>
</dbReference>
<feature type="binding site" evidence="14">
    <location>
        <position position="85"/>
    </location>
    <ligand>
        <name>ATP</name>
        <dbReference type="ChEBI" id="CHEBI:30616"/>
    </ligand>
</feature>
<evidence type="ECO:0000256" key="5">
    <source>
        <dbReference type="ARBA" id="ARBA00022490"/>
    </source>
</evidence>
<evidence type="ECO:0000313" key="19">
    <source>
        <dbReference type="EMBL" id="VYU41075.1"/>
    </source>
</evidence>
<keyword evidence="8" id="KW-0862">Zinc</keyword>
<dbReference type="GO" id="GO:0043952">
    <property type="term" value="P:protein transport by the Sec complex"/>
    <property type="evidence" value="ECO:0007669"/>
    <property type="project" value="TreeGrafter"/>
</dbReference>
<keyword evidence="7 14" id="KW-0547">Nucleotide-binding</keyword>
<evidence type="ECO:0000256" key="3">
    <source>
        <dbReference type="ARBA" id="ARBA00022448"/>
    </source>
</evidence>
<evidence type="ECO:0000256" key="2">
    <source>
        <dbReference type="ARBA" id="ARBA00007650"/>
    </source>
</evidence>
<dbReference type="EC" id="7.4.2.8" evidence="14"/>
<dbReference type="FunFam" id="3.40.50.300:FF:000334">
    <property type="entry name" value="Protein translocase subunit SecA"/>
    <property type="match status" value="1"/>
</dbReference>
<dbReference type="PANTHER" id="PTHR30612:SF0">
    <property type="entry name" value="CHLOROPLAST PROTEIN-TRANSPORTING ATPASE"/>
    <property type="match status" value="1"/>
</dbReference>
<comment type="cofactor">
    <cofactor evidence="1">
        <name>Zn(2+)</name>
        <dbReference type="ChEBI" id="CHEBI:29105"/>
    </cofactor>
</comment>
<dbReference type="RefSeq" id="WP_022070837.1">
    <property type="nucleotide sequence ID" value="NZ_BAABYO010000001.1"/>
</dbReference>
<comment type="subcellular location">
    <subcellularLocation>
        <location evidence="14">Cell membrane</location>
        <topology evidence="14">Peripheral membrane protein</topology>
        <orientation evidence="14">Cytoplasmic side</orientation>
    </subcellularLocation>
    <subcellularLocation>
        <location evidence="14">Cytoplasm</location>
    </subcellularLocation>
    <text evidence="14">Distribution is 50-50.</text>
</comment>
<dbReference type="GO" id="GO:0046872">
    <property type="term" value="F:metal ion binding"/>
    <property type="evidence" value="ECO:0007669"/>
    <property type="project" value="UniProtKB-KW"/>
</dbReference>
<evidence type="ECO:0000256" key="1">
    <source>
        <dbReference type="ARBA" id="ARBA00001947"/>
    </source>
</evidence>
<keyword evidence="6" id="KW-0479">Metal-binding</keyword>
<accession>A0A6N3ELW8</accession>
<evidence type="ECO:0000256" key="8">
    <source>
        <dbReference type="ARBA" id="ARBA00022833"/>
    </source>
</evidence>
<evidence type="ECO:0000256" key="13">
    <source>
        <dbReference type="ARBA" id="ARBA00023136"/>
    </source>
</evidence>
<comment type="subunit">
    <text evidence="14">Monomer and homodimer. Part of the essential Sec protein translocation apparatus which comprises SecA, SecYEG and auxiliary proteins SecDF. Other proteins may also be involved.</text>
</comment>
<keyword evidence="5 14" id="KW-0963">Cytoplasm</keyword>
<dbReference type="NCBIfam" id="NF009538">
    <property type="entry name" value="PRK12904.1"/>
    <property type="match status" value="1"/>
</dbReference>
<sequence length="908" mass="103395">MGFLDNLFNMADKREIKAFSKVADKIDAMEPKFEAMTNKELKNMTNIFKERLAKGETLDDILPEAFATVREASKRVLGLRHYNVQLIGGMVLHQGRIAEMKTGEGKTLVATAPVYLNALEGKGVHVVTVNDYLAKRDKEEMGKVYEFLGLTVGVIVHGQNPEVRRKQYECDITYGTNNEYGFDYLKDNMVIHKEQRVQRELNYAIVDEVDSILIDEARTPLIISGPGDKSTHLYTDANTFVLTLKRPSKTQQEKTEEEKELPSDGDYEIDEKQKAVSLSESGIKKAELYFNVENITDVEHTELFHHINQALKAHAIMKKDVDYVAKDGEIVIVDEFTGRLMFGRRYSEGLHQAIEAKEGLHVQRESKTLATITFQNFFRMYSKLAGMTGTAKTEEEEFKSIYKMDVVQIPTNKPVIRQDLPDVVYKNEHGKFHAVAEDIMERHKKNQPVLVGTVSIEKSELLSQILKRKGVKHEVLNAKNHEKEAEIIAQAGRLGAVTIATNMAGRGTDIMLGGNPLFLTKKELKKHGFTDDSIKRVDTSIDAEELAENEDLAKAKETFEHLYDQFKEQAAKEQEEVKAAGGLAIIGTERHESRRIDNQLRGRSGRQGDPGSSRFYIGLDDDLMRLFGSDRIKGVVERIGLEDDMPIEHKMLTKSIENAQKKVEGRNFGIRKHVLQYDDVMNKQRQVIYAERSSVLEGEDIHEYIQSMVKDRIAAAVEAYTDDKTVDYKELKHYLYGAFMPAESLEVEGLEALQGEELIEKIYEIAFDIYKEKEEIITPERMREIERIILLQCVDNHWIDHIDAMDQLRQGIGLRALGQQDPVIAYKLEGFNMFDEMVDQIRQDTVRYLFGITIEKQPTERKQIVDVDNIEAPTDEPKQPVVKETKVGRNDPCPCGSGKKYKNCCGKN</sequence>
<keyword evidence="3 14" id="KW-0813">Transport</keyword>
<feature type="binding site" evidence="14">
    <location>
        <begin position="103"/>
        <end position="107"/>
    </location>
    <ligand>
        <name>ATP</name>
        <dbReference type="ChEBI" id="CHEBI:30616"/>
    </ligand>
</feature>
<dbReference type="SUPFAM" id="SSF52540">
    <property type="entry name" value="P-loop containing nucleoside triphosphate hydrolases"/>
    <property type="match status" value="2"/>
</dbReference>
<gene>
    <name evidence="14" type="primary">secA</name>
    <name evidence="19" type="ORF">IBLFYP30_02577</name>
</gene>
<evidence type="ECO:0000256" key="12">
    <source>
        <dbReference type="ARBA" id="ARBA00023010"/>
    </source>
</evidence>
<dbReference type="CDD" id="cd17928">
    <property type="entry name" value="DEXDc_SecA"/>
    <property type="match status" value="1"/>
</dbReference>
<evidence type="ECO:0000256" key="4">
    <source>
        <dbReference type="ARBA" id="ARBA00022475"/>
    </source>
</evidence>
<keyword evidence="16" id="KW-0175">Coiled coil</keyword>
<dbReference type="FunFam" id="1.10.3060.10:FF:000003">
    <property type="entry name" value="Protein translocase subunit SecA"/>
    <property type="match status" value="1"/>
</dbReference>